<dbReference type="RefSeq" id="WP_074905582.1">
    <property type="nucleotide sequence ID" value="NZ_FOUB01000026.1"/>
</dbReference>
<dbReference type="AlphaFoldDB" id="A0A1I4QEY9"/>
<evidence type="ECO:0000313" key="2">
    <source>
        <dbReference type="EMBL" id="SFM38639.1"/>
    </source>
</evidence>
<keyword evidence="3" id="KW-1185">Reference proteome</keyword>
<keyword evidence="1" id="KW-0472">Membrane</keyword>
<evidence type="ECO:0000256" key="1">
    <source>
        <dbReference type="SAM" id="Phobius"/>
    </source>
</evidence>
<accession>A0A1I4QEY9</accession>
<feature type="transmembrane region" description="Helical" evidence="1">
    <location>
        <begin position="102"/>
        <end position="122"/>
    </location>
</feature>
<name>A0A1I4QEY9_9PROT</name>
<keyword evidence="1" id="KW-1133">Transmembrane helix</keyword>
<organism evidence="2 3">
    <name type="scientific">Nitrosomonas communis</name>
    <dbReference type="NCBI Taxonomy" id="44574"/>
    <lineage>
        <taxon>Bacteria</taxon>
        <taxon>Pseudomonadati</taxon>
        <taxon>Pseudomonadota</taxon>
        <taxon>Betaproteobacteria</taxon>
        <taxon>Nitrosomonadales</taxon>
        <taxon>Nitrosomonadaceae</taxon>
        <taxon>Nitrosomonas</taxon>
    </lineage>
</organism>
<feature type="transmembrane region" description="Helical" evidence="1">
    <location>
        <begin position="7"/>
        <end position="24"/>
    </location>
</feature>
<proteinExistence type="predicted"/>
<dbReference type="EMBL" id="FOUB01000026">
    <property type="protein sequence ID" value="SFM38639.1"/>
    <property type="molecule type" value="Genomic_DNA"/>
</dbReference>
<keyword evidence="1" id="KW-0812">Transmembrane</keyword>
<feature type="transmembrane region" description="Helical" evidence="1">
    <location>
        <begin position="66"/>
        <end position="90"/>
    </location>
</feature>
<evidence type="ECO:0000313" key="3">
    <source>
        <dbReference type="Proteomes" id="UP000183287"/>
    </source>
</evidence>
<protein>
    <submittedName>
        <fullName evidence="2">Uncharacterized protein</fullName>
    </submittedName>
</protein>
<reference evidence="3" key="1">
    <citation type="submission" date="2016-10" db="EMBL/GenBank/DDBJ databases">
        <authorList>
            <person name="Varghese N."/>
            <person name="Submissions S."/>
        </authorList>
    </citation>
    <scope>NUCLEOTIDE SEQUENCE [LARGE SCALE GENOMIC DNA]</scope>
    <source>
        <strain evidence="3">Nm44</strain>
    </source>
</reference>
<dbReference type="OrthoDB" id="8548193at2"/>
<dbReference type="Proteomes" id="UP000183287">
    <property type="component" value="Unassembled WGS sequence"/>
</dbReference>
<gene>
    <name evidence="2" type="ORF">SAMN05421863_102636</name>
</gene>
<sequence length="131" mass="14554">MRLPFRILAMLIIIPTTYYFIYWISSSFLPFTEHSWIPVLLSFMCAFGVGKYSWEKLGTLPEGPISSIFLGAIALGSISFCAGFFGPMIITPEADQGPLLGIFITGPVGFLIGGISGFIYWLTKEKKETRK</sequence>
<feature type="transmembrane region" description="Helical" evidence="1">
    <location>
        <begin position="36"/>
        <end position="54"/>
    </location>
</feature>